<keyword evidence="16" id="KW-1185">Reference proteome</keyword>
<dbReference type="PANTHER" id="PTHR30529">
    <property type="entry name" value="CYTOCHROME B561"/>
    <property type="match status" value="1"/>
</dbReference>
<dbReference type="InterPro" id="IPR052168">
    <property type="entry name" value="Cytochrome_b561_oxidase"/>
</dbReference>
<dbReference type="STRING" id="754476.Q7A_2733"/>
<keyword evidence="9 13" id="KW-1133">Transmembrane helix</keyword>
<reference evidence="15 16" key="2">
    <citation type="journal article" date="2013" name="Int. J. Syst. Evol. Microbiol.">
        <title>Methylophaga nitratireducenticrescens sp. nov. and Methylophaga frappieri sp. nov., isolated from the biofilm of the methanol-fed denitrification system treating the seawater at the Montreal Biodome.</title>
        <authorList>
            <person name="Villeneuve C."/>
            <person name="Martineau C."/>
            <person name="Mauffrey F."/>
            <person name="Villemur R."/>
        </authorList>
    </citation>
    <scope>NUCLEOTIDE SEQUENCE [LARGE SCALE GENOMIC DNA]</scope>
    <source>
        <strain evidence="15 16">JAM1</strain>
    </source>
</reference>
<proteinExistence type="inferred from homology"/>
<evidence type="ECO:0000256" key="13">
    <source>
        <dbReference type="SAM" id="Phobius"/>
    </source>
</evidence>
<keyword evidence="5" id="KW-0349">Heme</keyword>
<comment type="similarity">
    <text evidence="12">Belongs to the cytochrome b561 family.</text>
</comment>
<dbReference type="InterPro" id="IPR016174">
    <property type="entry name" value="Di-haem_cyt_TM"/>
</dbReference>
<evidence type="ECO:0000256" key="8">
    <source>
        <dbReference type="ARBA" id="ARBA00022982"/>
    </source>
</evidence>
<dbReference type="SUPFAM" id="SSF81342">
    <property type="entry name" value="Transmembrane di-heme cytochromes"/>
    <property type="match status" value="1"/>
</dbReference>
<evidence type="ECO:0000256" key="3">
    <source>
        <dbReference type="ARBA" id="ARBA00022448"/>
    </source>
</evidence>
<keyword evidence="8" id="KW-0249">Electron transport</keyword>
<evidence type="ECO:0000256" key="2">
    <source>
        <dbReference type="ARBA" id="ARBA00004651"/>
    </source>
</evidence>
<organism evidence="15 16">
    <name type="scientific">Methylophaga nitratireducenticrescens</name>
    <dbReference type="NCBI Taxonomy" id="754476"/>
    <lineage>
        <taxon>Bacteria</taxon>
        <taxon>Pseudomonadati</taxon>
        <taxon>Pseudomonadota</taxon>
        <taxon>Gammaproteobacteria</taxon>
        <taxon>Thiotrichales</taxon>
        <taxon>Piscirickettsiaceae</taxon>
        <taxon>Methylophaga</taxon>
    </lineage>
</organism>
<evidence type="ECO:0000256" key="9">
    <source>
        <dbReference type="ARBA" id="ARBA00022989"/>
    </source>
</evidence>
<dbReference type="GO" id="GO:0046872">
    <property type="term" value="F:metal ion binding"/>
    <property type="evidence" value="ECO:0007669"/>
    <property type="project" value="UniProtKB-KW"/>
</dbReference>
<feature type="domain" description="Cytochrome b561 bacterial/Ni-hydrogenase" evidence="14">
    <location>
        <begin position="6"/>
        <end position="94"/>
    </location>
</feature>
<dbReference type="eggNOG" id="COG3038">
    <property type="taxonomic scope" value="Bacteria"/>
</dbReference>
<evidence type="ECO:0000256" key="11">
    <source>
        <dbReference type="ARBA" id="ARBA00023136"/>
    </source>
</evidence>
<dbReference type="PANTHER" id="PTHR30529:SF1">
    <property type="entry name" value="CYTOCHROME B561 HOMOLOG 2"/>
    <property type="match status" value="1"/>
</dbReference>
<evidence type="ECO:0000313" key="16">
    <source>
        <dbReference type="Proteomes" id="UP000009144"/>
    </source>
</evidence>
<dbReference type="GO" id="GO:0005886">
    <property type="term" value="C:plasma membrane"/>
    <property type="evidence" value="ECO:0007669"/>
    <property type="project" value="UniProtKB-SubCell"/>
</dbReference>
<evidence type="ECO:0000256" key="4">
    <source>
        <dbReference type="ARBA" id="ARBA00022475"/>
    </source>
</evidence>
<dbReference type="Pfam" id="PF01292">
    <property type="entry name" value="Ni_hydr_CYTB"/>
    <property type="match status" value="1"/>
</dbReference>
<comment type="cofactor">
    <cofactor evidence="1">
        <name>heme b</name>
        <dbReference type="ChEBI" id="CHEBI:60344"/>
    </cofactor>
</comment>
<sequence length="95" mass="11087">MHKSAILAHIAIYGLIFFVCISGYLSSAHTKWDTVVWWSFTLPRIAKANEDMNEFWGELHTYSAWILLALVTVHVSGAIYHSYRNDGIIRRMMRW</sequence>
<keyword evidence="6 13" id="KW-0812">Transmembrane</keyword>
<keyword evidence="4" id="KW-1003">Cell membrane</keyword>
<dbReference type="GO" id="GO:0009055">
    <property type="term" value="F:electron transfer activity"/>
    <property type="evidence" value="ECO:0007669"/>
    <property type="project" value="InterPro"/>
</dbReference>
<dbReference type="GO" id="GO:0020037">
    <property type="term" value="F:heme binding"/>
    <property type="evidence" value="ECO:0007669"/>
    <property type="project" value="TreeGrafter"/>
</dbReference>
<evidence type="ECO:0000256" key="7">
    <source>
        <dbReference type="ARBA" id="ARBA00022723"/>
    </source>
</evidence>
<evidence type="ECO:0000313" key="15">
    <source>
        <dbReference type="EMBL" id="AFI85519.1"/>
    </source>
</evidence>
<keyword evidence="7" id="KW-0479">Metal-binding</keyword>
<accession>I1XMA0</accession>
<evidence type="ECO:0000256" key="12">
    <source>
        <dbReference type="ARBA" id="ARBA00037975"/>
    </source>
</evidence>
<keyword evidence="3" id="KW-0813">Transport</keyword>
<keyword evidence="11 13" id="KW-0472">Membrane</keyword>
<dbReference type="GO" id="GO:0022904">
    <property type="term" value="P:respiratory electron transport chain"/>
    <property type="evidence" value="ECO:0007669"/>
    <property type="project" value="InterPro"/>
</dbReference>
<dbReference type="HOGENOM" id="CLU_2244866_0_0_6"/>
<dbReference type="Proteomes" id="UP000009144">
    <property type="component" value="Chromosome"/>
</dbReference>
<name>I1XMA0_METNJ</name>
<keyword evidence="10" id="KW-0408">Iron</keyword>
<evidence type="ECO:0000259" key="14">
    <source>
        <dbReference type="Pfam" id="PF01292"/>
    </source>
</evidence>
<gene>
    <name evidence="15" type="ordered locus">Q7A_2733</name>
</gene>
<feature type="transmembrane region" description="Helical" evidence="13">
    <location>
        <begin position="7"/>
        <end position="25"/>
    </location>
</feature>
<comment type="subcellular location">
    <subcellularLocation>
        <location evidence="2">Cell membrane</location>
        <topology evidence="2">Multi-pass membrane protein</topology>
    </subcellularLocation>
</comment>
<reference evidence="15 16" key="1">
    <citation type="journal article" date="2012" name="J. Bacteriol.">
        <title>Complete genome sequences of Methylophaga sp. strain JAM1 and Methylophaga sp. strain JAM7.</title>
        <authorList>
            <person name="Villeneuve C."/>
            <person name="Martineau C."/>
            <person name="Mauffrey F."/>
            <person name="Villemur R."/>
        </authorList>
    </citation>
    <scope>NUCLEOTIDE SEQUENCE [LARGE SCALE GENOMIC DNA]</scope>
    <source>
        <strain evidence="15 16">JAM1</strain>
    </source>
</reference>
<dbReference type="AlphaFoldDB" id="I1XMA0"/>
<evidence type="ECO:0000256" key="6">
    <source>
        <dbReference type="ARBA" id="ARBA00022692"/>
    </source>
</evidence>
<feature type="transmembrane region" description="Helical" evidence="13">
    <location>
        <begin position="62"/>
        <end position="83"/>
    </location>
</feature>
<dbReference type="EMBL" id="CP003390">
    <property type="protein sequence ID" value="AFI85519.1"/>
    <property type="molecule type" value="Genomic_DNA"/>
</dbReference>
<dbReference type="PATRIC" id="fig|754476.3.peg.2681"/>
<dbReference type="InterPro" id="IPR011577">
    <property type="entry name" value="Cyt_b561_bac/Ni-Hgenase"/>
</dbReference>
<evidence type="ECO:0000256" key="1">
    <source>
        <dbReference type="ARBA" id="ARBA00001970"/>
    </source>
</evidence>
<evidence type="ECO:0000256" key="10">
    <source>
        <dbReference type="ARBA" id="ARBA00023004"/>
    </source>
</evidence>
<protein>
    <submittedName>
        <fullName evidence="15">Cytochrome B561</fullName>
    </submittedName>
</protein>
<evidence type="ECO:0000256" key="5">
    <source>
        <dbReference type="ARBA" id="ARBA00022617"/>
    </source>
</evidence>